<evidence type="ECO:0000313" key="1">
    <source>
        <dbReference type="EMBL" id="KAL2043655.1"/>
    </source>
</evidence>
<gene>
    <name evidence="1" type="ORF">N7G274_003962</name>
</gene>
<dbReference type="EMBL" id="JBEFKJ010000011">
    <property type="protein sequence ID" value="KAL2043655.1"/>
    <property type="molecule type" value="Genomic_DNA"/>
</dbReference>
<dbReference type="Proteomes" id="UP001590950">
    <property type="component" value="Unassembled WGS sequence"/>
</dbReference>
<protein>
    <submittedName>
        <fullName evidence="1">Uncharacterized protein</fullName>
    </submittedName>
</protein>
<sequence length="100" mass="10887">MLRSSQDPEAKSIAEQELLELIGIRPNHYEYPKQNGHSCLANSTLSAPLVLVMGVANPIPSVPASSSCFGVCFDPKIPGYVVVPRSGWAYAHARIHTRDQ</sequence>
<evidence type="ECO:0000313" key="2">
    <source>
        <dbReference type="Proteomes" id="UP001590950"/>
    </source>
</evidence>
<keyword evidence="2" id="KW-1185">Reference proteome</keyword>
<organism evidence="1 2">
    <name type="scientific">Stereocaulon virgatum</name>
    <dbReference type="NCBI Taxonomy" id="373712"/>
    <lineage>
        <taxon>Eukaryota</taxon>
        <taxon>Fungi</taxon>
        <taxon>Dikarya</taxon>
        <taxon>Ascomycota</taxon>
        <taxon>Pezizomycotina</taxon>
        <taxon>Lecanoromycetes</taxon>
        <taxon>OSLEUM clade</taxon>
        <taxon>Lecanoromycetidae</taxon>
        <taxon>Lecanorales</taxon>
        <taxon>Lecanorineae</taxon>
        <taxon>Stereocaulaceae</taxon>
        <taxon>Stereocaulon</taxon>
    </lineage>
</organism>
<reference evidence="1 2" key="1">
    <citation type="submission" date="2024-09" db="EMBL/GenBank/DDBJ databases">
        <title>Rethinking Asexuality: The Enigmatic Case of Functional Sexual Genes in Lepraria (Stereocaulaceae).</title>
        <authorList>
            <person name="Doellman M."/>
            <person name="Sun Y."/>
            <person name="Barcenas-Pena A."/>
            <person name="Lumbsch H.T."/>
            <person name="Grewe F."/>
        </authorList>
    </citation>
    <scope>NUCLEOTIDE SEQUENCE [LARGE SCALE GENOMIC DNA]</scope>
    <source>
        <strain evidence="1 2">Mercado 3170</strain>
    </source>
</reference>
<comment type="caution">
    <text evidence="1">The sequence shown here is derived from an EMBL/GenBank/DDBJ whole genome shotgun (WGS) entry which is preliminary data.</text>
</comment>
<proteinExistence type="predicted"/>
<name>A0ABR4AD32_9LECA</name>
<accession>A0ABR4AD32</accession>